<reference evidence="7 8" key="1">
    <citation type="submission" date="2022-11" db="EMBL/GenBank/DDBJ databases">
        <title>Genome sequencing of Acetobacter type strain.</title>
        <authorList>
            <person name="Heo J."/>
            <person name="Lee D."/>
            <person name="Han B.-H."/>
            <person name="Hong S.-B."/>
            <person name="Kwon S.-W."/>
        </authorList>
    </citation>
    <scope>NUCLEOTIDE SEQUENCE [LARGE SCALE GENOMIC DNA]</scope>
    <source>
        <strain evidence="7 8">KACC 21253</strain>
    </source>
</reference>
<evidence type="ECO:0000256" key="1">
    <source>
        <dbReference type="ARBA" id="ARBA00004141"/>
    </source>
</evidence>
<feature type="domain" description="Major facilitator superfamily (MFS) profile" evidence="6">
    <location>
        <begin position="10"/>
        <end position="453"/>
    </location>
</feature>
<feature type="transmembrane region" description="Helical" evidence="5">
    <location>
        <begin position="397"/>
        <end position="416"/>
    </location>
</feature>
<dbReference type="PANTHER" id="PTHR23501">
    <property type="entry name" value="MAJOR FACILITATOR SUPERFAMILY"/>
    <property type="match status" value="1"/>
</dbReference>
<dbReference type="Proteomes" id="UP001301152">
    <property type="component" value="Unassembled WGS sequence"/>
</dbReference>
<dbReference type="InterPro" id="IPR011701">
    <property type="entry name" value="MFS"/>
</dbReference>
<feature type="transmembrane region" description="Helical" evidence="5">
    <location>
        <begin position="325"/>
        <end position="344"/>
    </location>
</feature>
<keyword evidence="4 5" id="KW-0472">Membrane</keyword>
<feature type="transmembrane region" description="Helical" evidence="5">
    <location>
        <begin position="297"/>
        <end position="318"/>
    </location>
</feature>
<accession>A0ABT3QF90</accession>
<evidence type="ECO:0000256" key="4">
    <source>
        <dbReference type="ARBA" id="ARBA00023136"/>
    </source>
</evidence>
<comment type="caution">
    <text evidence="7">The sequence shown here is derived from an EMBL/GenBank/DDBJ whole genome shotgun (WGS) entry which is preliminary data.</text>
</comment>
<dbReference type="InterPro" id="IPR036259">
    <property type="entry name" value="MFS_trans_sf"/>
</dbReference>
<proteinExistence type="predicted"/>
<dbReference type="Gene3D" id="1.20.1250.20">
    <property type="entry name" value="MFS general substrate transporter like domains"/>
    <property type="match status" value="1"/>
</dbReference>
<feature type="transmembrane region" description="Helical" evidence="5">
    <location>
        <begin position="223"/>
        <end position="241"/>
    </location>
</feature>
<dbReference type="SUPFAM" id="SSF103473">
    <property type="entry name" value="MFS general substrate transporter"/>
    <property type="match status" value="1"/>
</dbReference>
<dbReference type="InterPro" id="IPR020846">
    <property type="entry name" value="MFS_dom"/>
</dbReference>
<keyword evidence="3 5" id="KW-1133">Transmembrane helix</keyword>
<dbReference type="RefSeq" id="WP_173559566.1">
    <property type="nucleotide sequence ID" value="NZ_JAPIUZ010000003.1"/>
</dbReference>
<feature type="transmembrane region" description="Helical" evidence="5">
    <location>
        <begin position="166"/>
        <end position="184"/>
    </location>
</feature>
<feature type="transmembrane region" description="Helical" evidence="5">
    <location>
        <begin position="108"/>
        <end position="125"/>
    </location>
</feature>
<dbReference type="EMBL" id="JAPIUZ010000003">
    <property type="protein sequence ID" value="MCX2563956.1"/>
    <property type="molecule type" value="Genomic_DNA"/>
</dbReference>
<gene>
    <name evidence="7" type="ORF">OQ497_08300</name>
</gene>
<evidence type="ECO:0000256" key="5">
    <source>
        <dbReference type="SAM" id="Phobius"/>
    </source>
</evidence>
<dbReference type="Gene3D" id="1.20.1720.10">
    <property type="entry name" value="Multidrug resistance protein D"/>
    <property type="match status" value="1"/>
</dbReference>
<feature type="transmembrane region" description="Helical" evidence="5">
    <location>
        <begin position="262"/>
        <end position="285"/>
    </location>
</feature>
<organism evidence="7 8">
    <name type="scientific">Acetobacter thailandicus</name>
    <dbReference type="NCBI Taxonomy" id="1502842"/>
    <lineage>
        <taxon>Bacteria</taxon>
        <taxon>Pseudomonadati</taxon>
        <taxon>Pseudomonadota</taxon>
        <taxon>Alphaproteobacteria</taxon>
        <taxon>Acetobacterales</taxon>
        <taxon>Acetobacteraceae</taxon>
        <taxon>Acetobacter</taxon>
    </lineage>
</organism>
<feature type="transmembrane region" description="Helical" evidence="5">
    <location>
        <begin position="137"/>
        <end position="160"/>
    </location>
</feature>
<evidence type="ECO:0000256" key="3">
    <source>
        <dbReference type="ARBA" id="ARBA00022989"/>
    </source>
</evidence>
<feature type="transmembrane region" description="Helical" evidence="5">
    <location>
        <begin position="50"/>
        <end position="68"/>
    </location>
</feature>
<keyword evidence="2 5" id="KW-0812">Transmembrane</keyword>
<feature type="transmembrane region" description="Helical" evidence="5">
    <location>
        <begin position="80"/>
        <end position="102"/>
    </location>
</feature>
<sequence length="463" mass="50020">MQKPLNLPLIVLLIASTVFMEQLDATILTTALPSIAHTLHVSIVDTSATLTAYLIGLTIFIPASGPLADRLGSRTTLCMALFIFITASVACASAQSLSFLVAMRTLQGFGGALMFPVGKLIILRITPKDKLVSTMTWMMLPVALGPLLGPAAGGFITTYYSWRWDFYINIPFCLIIIPMIYKFVPEIRVKNAKSFDIKGFIITASGLTCIAISIELFSHNQTSKLISLALFATGACCAGLYNCYTHNPFLDFTLLRLKIFRLAFIGAGASRIALGAFPFLLPLFLQSIAGLTPARSGIMISFAPIGAIAMTPFIPRLLRRFGFRYTLMLNGFSAAILGTLITFFHRGEALWGLMLIIFTAGVCQAVLFSAYNSIAYSDVPPQRISSATSFYSTMEQILVAFGISIAAGTLTFSSQFHHNTVPAAADFAASFVIVGIVSSVAALAAFRLPHNTGLLLNKRDITK</sequence>
<dbReference type="Pfam" id="PF07690">
    <property type="entry name" value="MFS_1"/>
    <property type="match status" value="1"/>
</dbReference>
<protein>
    <submittedName>
        <fullName evidence="7">MFS transporter</fullName>
    </submittedName>
</protein>
<dbReference type="PROSITE" id="PS50850">
    <property type="entry name" value="MFS"/>
    <property type="match status" value="1"/>
</dbReference>
<evidence type="ECO:0000256" key="2">
    <source>
        <dbReference type="ARBA" id="ARBA00022692"/>
    </source>
</evidence>
<name>A0ABT3QF90_9PROT</name>
<feature type="transmembrane region" description="Helical" evidence="5">
    <location>
        <begin position="196"/>
        <end position="217"/>
    </location>
</feature>
<dbReference type="PANTHER" id="PTHR23501:SF1">
    <property type="entry name" value="TRANSPORT PROTEIN HSRA-RELATED"/>
    <property type="match status" value="1"/>
</dbReference>
<comment type="subcellular location">
    <subcellularLocation>
        <location evidence="1">Membrane</location>
        <topology evidence="1">Multi-pass membrane protein</topology>
    </subcellularLocation>
</comment>
<evidence type="ECO:0000313" key="7">
    <source>
        <dbReference type="EMBL" id="MCX2563956.1"/>
    </source>
</evidence>
<feature type="transmembrane region" description="Helical" evidence="5">
    <location>
        <begin position="428"/>
        <end position="449"/>
    </location>
</feature>
<evidence type="ECO:0000313" key="8">
    <source>
        <dbReference type="Proteomes" id="UP001301152"/>
    </source>
</evidence>
<evidence type="ECO:0000259" key="6">
    <source>
        <dbReference type="PROSITE" id="PS50850"/>
    </source>
</evidence>
<keyword evidence="8" id="KW-1185">Reference proteome</keyword>
<feature type="transmembrane region" description="Helical" evidence="5">
    <location>
        <begin position="350"/>
        <end position="376"/>
    </location>
</feature>